<reference evidence="9 10" key="1">
    <citation type="submission" date="2020-10" db="EMBL/GenBank/DDBJ databases">
        <title>Nocardioides sp. isolated from sludge.</title>
        <authorList>
            <person name="Zhang X."/>
        </authorList>
    </citation>
    <scope>NUCLEOTIDE SEQUENCE [LARGE SCALE GENOMIC DNA]</scope>
    <source>
        <strain evidence="9 10">Y6</strain>
    </source>
</reference>
<evidence type="ECO:0000256" key="3">
    <source>
        <dbReference type="ARBA" id="ARBA00022692"/>
    </source>
</evidence>
<comment type="subcellular location">
    <subcellularLocation>
        <location evidence="1">Cell membrane</location>
        <topology evidence="1">Multi-pass membrane protein</topology>
    </subcellularLocation>
</comment>
<name>A0ABR9RNX8_9ACTN</name>
<keyword evidence="5 6" id="KW-0472">Membrane</keyword>
<gene>
    <name evidence="9" type="ORF">IEQ44_01245</name>
</gene>
<dbReference type="Proteomes" id="UP000756387">
    <property type="component" value="Unassembled WGS sequence"/>
</dbReference>
<dbReference type="Pfam" id="PF00482">
    <property type="entry name" value="T2SSF"/>
    <property type="match status" value="1"/>
</dbReference>
<evidence type="ECO:0000259" key="8">
    <source>
        <dbReference type="Pfam" id="PF00482"/>
    </source>
</evidence>
<evidence type="ECO:0000313" key="9">
    <source>
        <dbReference type="EMBL" id="MBE7323277.1"/>
    </source>
</evidence>
<evidence type="ECO:0000256" key="5">
    <source>
        <dbReference type="ARBA" id="ARBA00023136"/>
    </source>
</evidence>
<accession>A0ABR9RNX8</accession>
<dbReference type="RefSeq" id="WP_193636589.1">
    <property type="nucleotide sequence ID" value="NZ_JADCSA010000001.1"/>
</dbReference>
<feature type="chain" id="PRO_5046542054" evidence="7">
    <location>
        <begin position="25"/>
        <end position="364"/>
    </location>
</feature>
<feature type="signal peptide" evidence="7">
    <location>
        <begin position="1"/>
        <end position="24"/>
    </location>
</feature>
<keyword evidence="10" id="KW-1185">Reference proteome</keyword>
<dbReference type="EMBL" id="JADCSA010000001">
    <property type="protein sequence ID" value="MBE7323277.1"/>
    <property type="molecule type" value="Genomic_DNA"/>
</dbReference>
<dbReference type="InterPro" id="IPR042094">
    <property type="entry name" value="T2SS_GspF_sf"/>
</dbReference>
<protein>
    <submittedName>
        <fullName evidence="9">Type II secretion system F family protein</fullName>
    </submittedName>
</protein>
<evidence type="ECO:0000256" key="4">
    <source>
        <dbReference type="ARBA" id="ARBA00022989"/>
    </source>
</evidence>
<evidence type="ECO:0000256" key="7">
    <source>
        <dbReference type="SAM" id="SignalP"/>
    </source>
</evidence>
<feature type="transmembrane region" description="Helical" evidence="6">
    <location>
        <begin position="161"/>
        <end position="180"/>
    </location>
</feature>
<comment type="caution">
    <text evidence="9">The sequence shown here is derived from an EMBL/GenBank/DDBJ whole genome shotgun (WGS) entry which is preliminary data.</text>
</comment>
<feature type="domain" description="Type II secretion system protein GspF" evidence="8">
    <location>
        <begin position="197"/>
        <end position="321"/>
    </location>
</feature>
<evidence type="ECO:0000256" key="1">
    <source>
        <dbReference type="ARBA" id="ARBA00004651"/>
    </source>
</evidence>
<organism evidence="9 10">
    <name type="scientific">Nocardioides malaquae</name>
    <dbReference type="NCBI Taxonomy" id="2773426"/>
    <lineage>
        <taxon>Bacteria</taxon>
        <taxon>Bacillati</taxon>
        <taxon>Actinomycetota</taxon>
        <taxon>Actinomycetes</taxon>
        <taxon>Propionibacteriales</taxon>
        <taxon>Nocardioidaceae</taxon>
        <taxon>Nocardioides</taxon>
    </lineage>
</organism>
<feature type="transmembrane region" description="Helical" evidence="6">
    <location>
        <begin position="137"/>
        <end position="155"/>
    </location>
</feature>
<feature type="transmembrane region" description="Helical" evidence="6">
    <location>
        <begin position="42"/>
        <end position="63"/>
    </location>
</feature>
<feature type="transmembrane region" description="Helical" evidence="6">
    <location>
        <begin position="305"/>
        <end position="323"/>
    </location>
</feature>
<dbReference type="Gene3D" id="1.20.81.30">
    <property type="entry name" value="Type II secretion system (T2SS), domain F"/>
    <property type="match status" value="1"/>
</dbReference>
<keyword evidence="3 6" id="KW-0812">Transmembrane</keyword>
<evidence type="ECO:0000256" key="6">
    <source>
        <dbReference type="SAM" id="Phobius"/>
    </source>
</evidence>
<evidence type="ECO:0000313" key="10">
    <source>
        <dbReference type="Proteomes" id="UP000756387"/>
    </source>
</evidence>
<feature type="transmembrane region" description="Helical" evidence="6">
    <location>
        <begin position="335"/>
        <end position="356"/>
    </location>
</feature>
<sequence length="364" mass="38772">MRRTSVAGAAGLLAVLLTVNPATAHASVMPATPDGLALPEWGKYLAVALVGLGLLTGFLALVLTPKKADLTIEERVSLYAAGGDALAKEGNHRAPQVDQLAQFKGAAESVLRRNKSLEERIAARLDAAGSGFKASEWLLLHAGIVVFAGALGIILGGGNLLLGIVFLAFGVVGPWFYLGFLRNRRVKKFNAQLPDTLQLMSGSLSAGLSLAQSVDTIVREGSEPMAGEFRRVLVESRLGVPLEDAMEGITERFESKDFGWIVMAIKIQRQVGGNLAELLDTVAATIREREYMRRQVDALAAEGKISAYVIGGLPPVFGLYLFLTQPGYLNPMFNTPIGIAMLVGGAVMLGAGAFWMSRLIKVEV</sequence>
<keyword evidence="4 6" id="KW-1133">Transmembrane helix</keyword>
<dbReference type="InterPro" id="IPR018076">
    <property type="entry name" value="T2SS_GspF_dom"/>
</dbReference>
<dbReference type="PANTHER" id="PTHR35007">
    <property type="entry name" value="INTEGRAL MEMBRANE PROTEIN-RELATED"/>
    <property type="match status" value="1"/>
</dbReference>
<keyword evidence="2" id="KW-1003">Cell membrane</keyword>
<proteinExistence type="predicted"/>
<dbReference type="PANTHER" id="PTHR35007:SF1">
    <property type="entry name" value="PILUS ASSEMBLY PROTEIN"/>
    <property type="match status" value="1"/>
</dbReference>
<evidence type="ECO:0000256" key="2">
    <source>
        <dbReference type="ARBA" id="ARBA00022475"/>
    </source>
</evidence>
<keyword evidence="7" id="KW-0732">Signal</keyword>